<dbReference type="FunFam" id="3.40.50.300:FF:000315">
    <property type="entry name" value="Adenylate kinase 1"/>
    <property type="match status" value="1"/>
</dbReference>
<evidence type="ECO:0000256" key="4">
    <source>
        <dbReference type="ARBA" id="ARBA00022679"/>
    </source>
</evidence>
<reference evidence="11" key="1">
    <citation type="submission" date="2025-08" db="UniProtKB">
        <authorList>
            <consortium name="RefSeq"/>
        </authorList>
    </citation>
    <scope>IDENTIFICATION</scope>
    <source>
        <tissue evidence="11">Gonads</tissue>
    </source>
</reference>
<name>A0A6J2XE98_SITOR</name>
<dbReference type="SUPFAM" id="SSF52540">
    <property type="entry name" value="P-loop containing nucleoside triphosphate hydrolases"/>
    <property type="match status" value="1"/>
</dbReference>
<keyword evidence="7" id="KW-0067">ATP-binding</keyword>
<dbReference type="GO" id="GO:0004017">
    <property type="term" value="F:AMP kinase activity"/>
    <property type="evidence" value="ECO:0007669"/>
    <property type="project" value="UniProtKB-EC"/>
</dbReference>
<dbReference type="PANTHER" id="PTHR23359">
    <property type="entry name" value="NUCLEOTIDE KINASE"/>
    <property type="match status" value="1"/>
</dbReference>
<evidence type="ECO:0000256" key="8">
    <source>
        <dbReference type="RuleBase" id="RU003330"/>
    </source>
</evidence>
<dbReference type="HAMAP" id="MF_00235">
    <property type="entry name" value="Adenylate_kinase_Adk"/>
    <property type="match status" value="1"/>
</dbReference>
<dbReference type="CTD" id="203"/>
<dbReference type="InterPro" id="IPR027417">
    <property type="entry name" value="P-loop_NTPase"/>
</dbReference>
<protein>
    <recommendedName>
        <fullName evidence="2">adenylate kinase</fullName>
        <ecNumber evidence="2">2.7.4.3</ecNumber>
    </recommendedName>
</protein>
<dbReference type="AlphaFoldDB" id="A0A6J2XE98"/>
<keyword evidence="10" id="KW-1185">Reference proteome</keyword>
<dbReference type="InParanoid" id="A0A6J2XE98"/>
<dbReference type="KEGG" id="soy:115877557"/>
<keyword evidence="4 8" id="KW-0808">Transferase</keyword>
<gene>
    <name evidence="11" type="primary">LOC115877557</name>
</gene>
<dbReference type="RefSeq" id="XP_030749658.1">
    <property type="nucleotide sequence ID" value="XM_030893798.1"/>
</dbReference>
<dbReference type="Proteomes" id="UP000504635">
    <property type="component" value="Unplaced"/>
</dbReference>
<dbReference type="CDD" id="cd01428">
    <property type="entry name" value="ADK"/>
    <property type="match status" value="1"/>
</dbReference>
<comment type="subcellular location">
    <subcellularLocation>
        <location evidence="1">Cytoplasm</location>
    </subcellularLocation>
</comment>
<sequence>MRFTINQLLWILLTLSTIFASSPEIKVPIIWVLGGPGSGKGTQCDRIVAKYGFTHLSSGDLLRNEVSSGSARGKELTAIMERGELVPIEVVLDLLKEAIYNALPTSKGYLIDGYPREKEQGILFEQHVAPVNLVIFFDASEDTLVERLLGRAKTSGRVDDNEETIKKRLHTFNTHNDHVIQQYPEKLRRIHAERSPDEIFAETSAYIDELLASF</sequence>
<keyword evidence="3" id="KW-0963">Cytoplasm</keyword>
<feature type="signal peptide" evidence="9">
    <location>
        <begin position="1"/>
        <end position="20"/>
    </location>
</feature>
<evidence type="ECO:0000256" key="2">
    <source>
        <dbReference type="ARBA" id="ARBA00012955"/>
    </source>
</evidence>
<evidence type="ECO:0000313" key="11">
    <source>
        <dbReference type="RefSeq" id="XP_030749658.1"/>
    </source>
</evidence>
<evidence type="ECO:0000256" key="5">
    <source>
        <dbReference type="ARBA" id="ARBA00022741"/>
    </source>
</evidence>
<organism evidence="10 11">
    <name type="scientific">Sitophilus oryzae</name>
    <name type="common">Rice weevil</name>
    <name type="synonym">Curculio oryzae</name>
    <dbReference type="NCBI Taxonomy" id="7048"/>
    <lineage>
        <taxon>Eukaryota</taxon>
        <taxon>Metazoa</taxon>
        <taxon>Ecdysozoa</taxon>
        <taxon>Arthropoda</taxon>
        <taxon>Hexapoda</taxon>
        <taxon>Insecta</taxon>
        <taxon>Pterygota</taxon>
        <taxon>Neoptera</taxon>
        <taxon>Endopterygota</taxon>
        <taxon>Coleoptera</taxon>
        <taxon>Polyphaga</taxon>
        <taxon>Cucujiformia</taxon>
        <taxon>Curculionidae</taxon>
        <taxon>Dryophthorinae</taxon>
        <taxon>Sitophilus</taxon>
    </lineage>
</organism>
<evidence type="ECO:0000256" key="3">
    <source>
        <dbReference type="ARBA" id="ARBA00022490"/>
    </source>
</evidence>
<comment type="similarity">
    <text evidence="8">Belongs to the adenylate kinase family.</text>
</comment>
<evidence type="ECO:0000256" key="1">
    <source>
        <dbReference type="ARBA" id="ARBA00004496"/>
    </source>
</evidence>
<evidence type="ECO:0000256" key="9">
    <source>
        <dbReference type="SAM" id="SignalP"/>
    </source>
</evidence>
<dbReference type="InterPro" id="IPR000850">
    <property type="entry name" value="Adenylat/UMP-CMP_kin"/>
</dbReference>
<proteinExistence type="inferred from homology"/>
<evidence type="ECO:0000313" key="10">
    <source>
        <dbReference type="Proteomes" id="UP000504635"/>
    </source>
</evidence>
<feature type="chain" id="PRO_5027034115" description="adenylate kinase" evidence="9">
    <location>
        <begin position="21"/>
        <end position="214"/>
    </location>
</feature>
<keyword evidence="9" id="KW-0732">Signal</keyword>
<dbReference type="PRINTS" id="PR00094">
    <property type="entry name" value="ADENYLTKNASE"/>
</dbReference>
<dbReference type="EC" id="2.7.4.3" evidence="2"/>
<evidence type="ECO:0000256" key="7">
    <source>
        <dbReference type="ARBA" id="ARBA00022840"/>
    </source>
</evidence>
<dbReference type="Gene3D" id="3.40.50.300">
    <property type="entry name" value="P-loop containing nucleotide triphosphate hydrolases"/>
    <property type="match status" value="1"/>
</dbReference>
<dbReference type="Pfam" id="PF00406">
    <property type="entry name" value="ADK"/>
    <property type="match status" value="1"/>
</dbReference>
<dbReference type="GO" id="GO:0005737">
    <property type="term" value="C:cytoplasm"/>
    <property type="evidence" value="ECO:0007669"/>
    <property type="project" value="UniProtKB-SubCell"/>
</dbReference>
<keyword evidence="6 8" id="KW-0418">Kinase</keyword>
<keyword evidence="5" id="KW-0547">Nucleotide-binding</keyword>
<dbReference type="PROSITE" id="PS00113">
    <property type="entry name" value="ADENYLATE_KINASE"/>
    <property type="match status" value="1"/>
</dbReference>
<accession>A0A6J2XE98</accession>
<dbReference type="FunCoup" id="A0A6J2XE98">
    <property type="interactions" value="316"/>
</dbReference>
<evidence type="ECO:0000256" key="6">
    <source>
        <dbReference type="ARBA" id="ARBA00022777"/>
    </source>
</evidence>
<dbReference type="InterPro" id="IPR033690">
    <property type="entry name" value="Adenylat_kinase_CS"/>
</dbReference>
<dbReference type="OrthoDB" id="442176at2759"/>
<dbReference type="GeneID" id="115877557"/>
<dbReference type="GO" id="GO:0005524">
    <property type="term" value="F:ATP binding"/>
    <property type="evidence" value="ECO:0007669"/>
    <property type="project" value="UniProtKB-KW"/>
</dbReference>